<organism evidence="1 2">
    <name type="scientific">Panagrolaimus sp. ES5</name>
    <dbReference type="NCBI Taxonomy" id="591445"/>
    <lineage>
        <taxon>Eukaryota</taxon>
        <taxon>Metazoa</taxon>
        <taxon>Ecdysozoa</taxon>
        <taxon>Nematoda</taxon>
        <taxon>Chromadorea</taxon>
        <taxon>Rhabditida</taxon>
        <taxon>Tylenchina</taxon>
        <taxon>Panagrolaimomorpha</taxon>
        <taxon>Panagrolaimoidea</taxon>
        <taxon>Panagrolaimidae</taxon>
        <taxon>Panagrolaimus</taxon>
    </lineage>
</organism>
<evidence type="ECO:0000313" key="1">
    <source>
        <dbReference type="Proteomes" id="UP000887579"/>
    </source>
</evidence>
<evidence type="ECO:0000313" key="2">
    <source>
        <dbReference type="WBParaSite" id="ES5_v2.g21050.t1"/>
    </source>
</evidence>
<dbReference type="WBParaSite" id="ES5_v2.g21050.t1">
    <property type="protein sequence ID" value="ES5_v2.g21050.t1"/>
    <property type="gene ID" value="ES5_v2.g21050"/>
</dbReference>
<dbReference type="Proteomes" id="UP000887579">
    <property type="component" value="Unplaced"/>
</dbReference>
<name>A0AC34FUA9_9BILA</name>
<sequence length="463" mass="52341">MKVAIFFALFCFVGAFAYKDAYLKSNKTPKKAVQFTSVCDECQDIVKRFAEAARSPAKMATLKELLSLMCEETKHVTECRVIVSKLDLFIEKLLPYLKDPEAICHRFRMCSNTKIDQFHRVGLLFAKKYLNEIDGAHDLICEECQFAAHELQQVVDDRSTQTSVRSFISNNICSRLGQYRGSCDIILDDFLPDLFQELHNMLQDSKQFCVDLKLCSRKQVGISMKPSNLDEVKVSKKIMSGGTRIIFFKKLLFFLLFLHYFSSFKGPGRLEQFKKELHMLSSKKHPEVLMSCLECKIAIDALLIEMRTDKSVNGLAQDIIEKVCPGLPTNFNASCRDFLGMYGPTVVNMTLYQFTAEDVCVGVLHSCPKPDSFAAIAKLTYMEREEAVCEACHGISKFVDAELSNAIIKQELIEGLRQLLCNKAPASAYNLCSNLAKGYLPLALDRIERFIGEGKFCKKAHAC</sequence>
<proteinExistence type="predicted"/>
<accession>A0AC34FUA9</accession>
<reference evidence="2" key="1">
    <citation type="submission" date="2022-11" db="UniProtKB">
        <authorList>
            <consortium name="WormBaseParasite"/>
        </authorList>
    </citation>
    <scope>IDENTIFICATION</scope>
</reference>
<protein>
    <submittedName>
        <fullName evidence="2">Saposin B-type domain-containing protein</fullName>
    </submittedName>
</protein>